<protein>
    <submittedName>
        <fullName evidence="3">Ion channel</fullName>
    </submittedName>
</protein>
<gene>
    <name evidence="3" type="ORF">Wenmar_00207</name>
</gene>
<keyword evidence="4" id="KW-1185">Reference proteome</keyword>
<dbReference type="STRING" id="1123501.Wenmar_00207"/>
<reference evidence="3 4" key="1">
    <citation type="submission" date="2013-01" db="EMBL/GenBank/DDBJ databases">
        <authorList>
            <person name="Fiebig A."/>
            <person name="Goeker M."/>
            <person name="Klenk H.-P.P."/>
        </authorList>
    </citation>
    <scope>NUCLEOTIDE SEQUENCE [LARGE SCALE GENOMIC DNA]</scope>
    <source>
        <strain evidence="3 4">DSM 24838</strain>
    </source>
</reference>
<dbReference type="Proteomes" id="UP000035100">
    <property type="component" value="Unassembled WGS sequence"/>
</dbReference>
<evidence type="ECO:0000256" key="1">
    <source>
        <dbReference type="SAM" id="Phobius"/>
    </source>
</evidence>
<comment type="caution">
    <text evidence="3">The sequence shown here is derived from an EMBL/GenBank/DDBJ whole genome shotgun (WGS) entry which is preliminary data.</text>
</comment>
<sequence>MILQLALGTVMMTLTLLAIGVGFWAIELWLARSRDWLVRPPHRPRLLAALGVLGAWVIAEMTVAVWAWALLFLALGLFDHVEPAVYFALVVFTTLGFGDIILGHDEWRLLSGLAAANGLLSFGVMTALLVEGVRGIRVDQMAADEARR</sequence>
<dbReference type="Gene3D" id="1.10.287.70">
    <property type="match status" value="1"/>
</dbReference>
<feature type="transmembrane region" description="Helical" evidence="1">
    <location>
        <begin position="84"/>
        <end position="102"/>
    </location>
</feature>
<keyword evidence="1" id="KW-1133">Transmembrane helix</keyword>
<evidence type="ECO:0000259" key="2">
    <source>
        <dbReference type="Pfam" id="PF07885"/>
    </source>
</evidence>
<keyword evidence="1" id="KW-0812">Transmembrane</keyword>
<accession>A0A0D0QIF3</accession>
<feature type="domain" description="Potassium channel" evidence="2">
    <location>
        <begin position="62"/>
        <end position="131"/>
    </location>
</feature>
<organism evidence="3 4">
    <name type="scientific">Wenxinia marina DSM 24838</name>
    <dbReference type="NCBI Taxonomy" id="1123501"/>
    <lineage>
        <taxon>Bacteria</taxon>
        <taxon>Pseudomonadati</taxon>
        <taxon>Pseudomonadota</taxon>
        <taxon>Alphaproteobacteria</taxon>
        <taxon>Rhodobacterales</taxon>
        <taxon>Roseobacteraceae</taxon>
        <taxon>Wenxinia</taxon>
    </lineage>
</organism>
<dbReference type="Pfam" id="PF07885">
    <property type="entry name" value="Ion_trans_2"/>
    <property type="match status" value="1"/>
</dbReference>
<feature type="transmembrane region" description="Helical" evidence="1">
    <location>
        <begin position="6"/>
        <end position="26"/>
    </location>
</feature>
<feature type="transmembrane region" description="Helical" evidence="1">
    <location>
        <begin position="47"/>
        <end position="78"/>
    </location>
</feature>
<keyword evidence="1" id="KW-0472">Membrane</keyword>
<dbReference type="InterPro" id="IPR013099">
    <property type="entry name" value="K_chnl_dom"/>
</dbReference>
<dbReference type="EMBL" id="AONG01000003">
    <property type="protein sequence ID" value="KIQ70833.1"/>
    <property type="molecule type" value="Genomic_DNA"/>
</dbReference>
<evidence type="ECO:0000313" key="3">
    <source>
        <dbReference type="EMBL" id="KIQ70833.1"/>
    </source>
</evidence>
<name>A0A0D0QIF3_9RHOB</name>
<dbReference type="AlphaFoldDB" id="A0A0D0QIF3"/>
<dbReference type="SUPFAM" id="SSF81324">
    <property type="entry name" value="Voltage-gated potassium channels"/>
    <property type="match status" value="1"/>
</dbReference>
<dbReference type="RefSeq" id="WP_018304340.1">
    <property type="nucleotide sequence ID" value="NZ_KB902313.1"/>
</dbReference>
<evidence type="ECO:0000313" key="4">
    <source>
        <dbReference type="Proteomes" id="UP000035100"/>
    </source>
</evidence>
<dbReference type="eggNOG" id="ENOG5032YV7">
    <property type="taxonomic scope" value="Bacteria"/>
</dbReference>
<proteinExistence type="predicted"/>
<feature type="transmembrane region" description="Helical" evidence="1">
    <location>
        <begin position="109"/>
        <end position="130"/>
    </location>
</feature>